<reference evidence="7 8" key="1">
    <citation type="submission" date="2018-07" db="EMBL/GenBank/DDBJ databases">
        <title>Leeuwenhoekiella genomics.</title>
        <authorList>
            <person name="Tahon G."/>
            <person name="Willems A."/>
        </authorList>
    </citation>
    <scope>NUCLEOTIDE SEQUENCE [LARGE SCALE GENOMIC DNA]</scope>
    <source>
        <strain evidence="7 8">LMG 1345</strain>
    </source>
</reference>
<evidence type="ECO:0000256" key="5">
    <source>
        <dbReference type="ARBA" id="ARBA00023136"/>
    </source>
</evidence>
<feature type="transmembrane region" description="Helical" evidence="6">
    <location>
        <begin position="299"/>
        <end position="323"/>
    </location>
</feature>
<proteinExistence type="predicted"/>
<feature type="transmembrane region" description="Helical" evidence="6">
    <location>
        <begin position="219"/>
        <end position="238"/>
    </location>
</feature>
<feature type="transmembrane region" description="Helical" evidence="6">
    <location>
        <begin position="38"/>
        <end position="58"/>
    </location>
</feature>
<evidence type="ECO:0000313" key="7">
    <source>
        <dbReference type="EMBL" id="RXG32468.1"/>
    </source>
</evidence>
<feature type="transmembrane region" description="Helical" evidence="6">
    <location>
        <begin position="387"/>
        <end position="410"/>
    </location>
</feature>
<feature type="transmembrane region" description="Helical" evidence="6">
    <location>
        <begin position="329"/>
        <end position="347"/>
    </location>
</feature>
<dbReference type="Pfam" id="PF01943">
    <property type="entry name" value="Polysacc_synt"/>
    <property type="match status" value="1"/>
</dbReference>
<feature type="transmembrane region" description="Helical" evidence="6">
    <location>
        <begin position="445"/>
        <end position="465"/>
    </location>
</feature>
<evidence type="ECO:0000256" key="6">
    <source>
        <dbReference type="SAM" id="Phobius"/>
    </source>
</evidence>
<dbReference type="AlphaFoldDB" id="A0A4V1KSP6"/>
<comment type="caution">
    <text evidence="7">The sequence shown here is derived from an EMBL/GenBank/DDBJ whole genome shotgun (WGS) entry which is preliminary data.</text>
</comment>
<keyword evidence="3 6" id="KW-0812">Transmembrane</keyword>
<dbReference type="EMBL" id="QOVL01000003">
    <property type="protein sequence ID" value="RXG32468.1"/>
    <property type="molecule type" value="Genomic_DNA"/>
</dbReference>
<dbReference type="GO" id="GO:0005886">
    <property type="term" value="C:plasma membrane"/>
    <property type="evidence" value="ECO:0007669"/>
    <property type="project" value="UniProtKB-SubCell"/>
</dbReference>
<evidence type="ECO:0000313" key="8">
    <source>
        <dbReference type="Proteomes" id="UP000290608"/>
    </source>
</evidence>
<gene>
    <name evidence="7" type="ORF">DSL99_791</name>
</gene>
<protein>
    <submittedName>
        <fullName evidence="7">O-antigen/teichoic acid export membrane protein</fullName>
    </submittedName>
</protein>
<comment type="subcellular location">
    <subcellularLocation>
        <location evidence="1">Cell membrane</location>
        <topology evidence="1">Multi-pass membrane protein</topology>
    </subcellularLocation>
</comment>
<dbReference type="InterPro" id="IPR050833">
    <property type="entry name" value="Poly_Biosynth_Transport"/>
</dbReference>
<dbReference type="RefSeq" id="WP_073097474.1">
    <property type="nucleotide sequence ID" value="NZ_JBALUR010000004.1"/>
</dbReference>
<dbReference type="Proteomes" id="UP000290608">
    <property type="component" value="Unassembled WGS sequence"/>
</dbReference>
<dbReference type="STRING" id="1122159.SAMN02745246_00884"/>
<evidence type="ECO:0000256" key="1">
    <source>
        <dbReference type="ARBA" id="ARBA00004651"/>
    </source>
</evidence>
<feature type="transmembrane region" description="Helical" evidence="6">
    <location>
        <begin position="422"/>
        <end position="439"/>
    </location>
</feature>
<organism evidence="7 8">
    <name type="scientific">Leeuwenhoekiella marinoflava</name>
    <dbReference type="NCBI Taxonomy" id="988"/>
    <lineage>
        <taxon>Bacteria</taxon>
        <taxon>Pseudomonadati</taxon>
        <taxon>Bacteroidota</taxon>
        <taxon>Flavobacteriia</taxon>
        <taxon>Flavobacteriales</taxon>
        <taxon>Flavobacteriaceae</taxon>
        <taxon>Leeuwenhoekiella</taxon>
    </lineage>
</organism>
<dbReference type="PANTHER" id="PTHR30250">
    <property type="entry name" value="PST FAMILY PREDICTED COLANIC ACID TRANSPORTER"/>
    <property type="match status" value="1"/>
</dbReference>
<feature type="transmembrane region" description="Helical" evidence="6">
    <location>
        <begin position="118"/>
        <end position="135"/>
    </location>
</feature>
<keyword evidence="2" id="KW-1003">Cell membrane</keyword>
<evidence type="ECO:0000256" key="2">
    <source>
        <dbReference type="ARBA" id="ARBA00022475"/>
    </source>
</evidence>
<sequence>MGIVASQSFKNLITTYLGFGIGALNTLVLYVHFFKDEYYGLVGFLLSAATLAMPFVAVGAQNTMIKFYSSYSGRKQDDFLSFMLVMPILVLIPVSIGVSIFYDQLVDFLASKNEIVRPYAFLIGIIAFAMAYFEISYAWSKTQLQSVFGNVMNEVFHRLGIMVLLILFAFKVFTTEYFLYGVAVVYLMRMGIMMSYAFKLRRPRLRISIPQEWKSILKYSALIIIAGSIAVMILEIDMFMLGKLVPIENVAYYSVGIYIAAVIAVPARAMHQIMYPLTANYLNERRFIELKDLYKKSSITLYAVSGLIFLLIICNIQSLYLLLDPAYSKGLYVVLLIALAKLVDNLMGNNNAILYNSDYYRLVLVLGVILVIVAVSLNLIFIPKLGINGAAIATFMASVVYAFSKIVVVFKKFKMHPFSKETLFLTGILAILGVGFFFWNFTWNPIVSIGMKSIILSLTYLIIIYKLNISSEINNWLNLYLLRRKSRPE</sequence>
<dbReference type="PANTHER" id="PTHR30250:SF11">
    <property type="entry name" value="O-ANTIGEN TRANSPORTER-RELATED"/>
    <property type="match status" value="1"/>
</dbReference>
<dbReference type="InterPro" id="IPR002797">
    <property type="entry name" value="Polysacc_synth"/>
</dbReference>
<keyword evidence="4 6" id="KW-1133">Transmembrane helix</keyword>
<feature type="transmembrane region" description="Helical" evidence="6">
    <location>
        <begin position="179"/>
        <end position="198"/>
    </location>
</feature>
<feature type="transmembrane region" description="Helical" evidence="6">
    <location>
        <begin position="12"/>
        <end position="32"/>
    </location>
</feature>
<keyword evidence="5 6" id="KW-0472">Membrane</keyword>
<name>A0A4V1KSP6_9FLAO</name>
<feature type="transmembrane region" description="Helical" evidence="6">
    <location>
        <begin position="79"/>
        <end position="102"/>
    </location>
</feature>
<evidence type="ECO:0000256" key="3">
    <source>
        <dbReference type="ARBA" id="ARBA00022692"/>
    </source>
</evidence>
<feature type="transmembrane region" description="Helical" evidence="6">
    <location>
        <begin position="250"/>
        <end position="267"/>
    </location>
</feature>
<accession>A0A4V1KSP6</accession>
<feature type="transmembrane region" description="Helical" evidence="6">
    <location>
        <begin position="359"/>
        <end position="381"/>
    </location>
</feature>
<feature type="transmembrane region" description="Helical" evidence="6">
    <location>
        <begin position="155"/>
        <end position="173"/>
    </location>
</feature>
<evidence type="ECO:0000256" key="4">
    <source>
        <dbReference type="ARBA" id="ARBA00022989"/>
    </source>
</evidence>